<dbReference type="SUPFAM" id="SSF52540">
    <property type="entry name" value="P-loop containing nucleoside triphosphate hydrolases"/>
    <property type="match status" value="1"/>
</dbReference>
<dbReference type="PANTHER" id="PTHR43553">
    <property type="entry name" value="HEAVY METAL TRANSPORTER"/>
    <property type="match status" value="1"/>
</dbReference>
<dbReference type="PANTHER" id="PTHR43553:SF24">
    <property type="entry name" value="ENERGY-COUPLING FACTOR TRANSPORTER ATP-BINDING PROTEIN ECFA1"/>
    <property type="match status" value="1"/>
</dbReference>
<dbReference type="Proteomes" id="UP001597299">
    <property type="component" value="Unassembled WGS sequence"/>
</dbReference>
<name>A0ABW4YXE1_9HYPH</name>
<dbReference type="PROSITE" id="PS50893">
    <property type="entry name" value="ABC_TRANSPORTER_2"/>
    <property type="match status" value="1"/>
</dbReference>
<protein>
    <submittedName>
        <fullName evidence="6">Energy-coupling factor ABC transporter ATP-binding protein</fullName>
    </submittedName>
</protein>
<dbReference type="SMART" id="SM00382">
    <property type="entry name" value="AAA"/>
    <property type="match status" value="1"/>
</dbReference>
<evidence type="ECO:0000313" key="6">
    <source>
        <dbReference type="EMBL" id="MFD2140824.1"/>
    </source>
</evidence>
<dbReference type="EMBL" id="JBHUHD010000001">
    <property type="protein sequence ID" value="MFD2140824.1"/>
    <property type="molecule type" value="Genomic_DNA"/>
</dbReference>
<dbReference type="RefSeq" id="WP_343207640.1">
    <property type="nucleotide sequence ID" value="NZ_JAHBGB010000002.1"/>
</dbReference>
<keyword evidence="7" id="KW-1185">Reference proteome</keyword>
<keyword evidence="4 6" id="KW-0067">ATP-binding</keyword>
<accession>A0ABW4YXE1</accession>
<feature type="domain" description="ABC transporter" evidence="5">
    <location>
        <begin position="24"/>
        <end position="250"/>
    </location>
</feature>
<dbReference type="InterPro" id="IPR050095">
    <property type="entry name" value="ECF_ABC_transporter_ATP-bd"/>
</dbReference>
<dbReference type="InterPro" id="IPR027417">
    <property type="entry name" value="P-loop_NTPase"/>
</dbReference>
<dbReference type="GO" id="GO:0005524">
    <property type="term" value="F:ATP binding"/>
    <property type="evidence" value="ECO:0007669"/>
    <property type="project" value="UniProtKB-KW"/>
</dbReference>
<evidence type="ECO:0000256" key="1">
    <source>
        <dbReference type="ARBA" id="ARBA00005417"/>
    </source>
</evidence>
<evidence type="ECO:0000256" key="3">
    <source>
        <dbReference type="ARBA" id="ARBA00022741"/>
    </source>
</evidence>
<reference evidence="7" key="1">
    <citation type="journal article" date="2019" name="Int. J. Syst. Evol. Microbiol.">
        <title>The Global Catalogue of Microorganisms (GCM) 10K type strain sequencing project: providing services to taxonomists for standard genome sequencing and annotation.</title>
        <authorList>
            <consortium name="The Broad Institute Genomics Platform"/>
            <consortium name="The Broad Institute Genome Sequencing Center for Infectious Disease"/>
            <person name="Wu L."/>
            <person name="Ma J."/>
        </authorList>
    </citation>
    <scope>NUCLEOTIDE SEQUENCE [LARGE SCALE GENOMIC DNA]</scope>
    <source>
        <strain evidence="7">CCM 7435</strain>
    </source>
</reference>
<dbReference type="Gene3D" id="3.40.50.300">
    <property type="entry name" value="P-loop containing nucleotide triphosphate hydrolases"/>
    <property type="match status" value="1"/>
</dbReference>
<dbReference type="Pfam" id="PF00005">
    <property type="entry name" value="ABC_tran"/>
    <property type="match status" value="1"/>
</dbReference>
<evidence type="ECO:0000256" key="2">
    <source>
        <dbReference type="ARBA" id="ARBA00022448"/>
    </source>
</evidence>
<keyword evidence="2" id="KW-0813">Transport</keyword>
<evidence type="ECO:0000256" key="4">
    <source>
        <dbReference type="ARBA" id="ARBA00022840"/>
    </source>
</evidence>
<dbReference type="CDD" id="cd03225">
    <property type="entry name" value="ABC_cobalt_CbiO_domain1"/>
    <property type="match status" value="1"/>
</dbReference>
<dbReference type="InterPro" id="IPR003593">
    <property type="entry name" value="AAA+_ATPase"/>
</dbReference>
<comment type="caution">
    <text evidence="6">The sequence shown here is derived from an EMBL/GenBank/DDBJ whole genome shotgun (WGS) entry which is preliminary data.</text>
</comment>
<dbReference type="InterPro" id="IPR015856">
    <property type="entry name" value="ABC_transpr_CbiO/EcfA_su"/>
</dbReference>
<gene>
    <name evidence="6" type="ORF">ACFSNC_10465</name>
</gene>
<sequence>MDHRAKPGPDGGGSGRDAAAGTAIRLKRVTLARGGRTVLADVSLTLAERRIGLIGANGSGKSSLIRLLNGLLVPDDGRVEVHGLDTREQAAELPRKVGFIFQNPDHQIIFPTVAEEIGFSLEQAGRPRRQAREEAKAVLARHGRAHWAERPVHALSEGEKQLLCIIAVLVMQPAVLVLDEPFSSLDLITRRRLEAVIAALPQQVILVAHELDAFVGYDRVIWLHEGRVRLDGPPDTVVEAYRAFAEDAAGAPDARAAF</sequence>
<evidence type="ECO:0000313" key="7">
    <source>
        <dbReference type="Proteomes" id="UP001597299"/>
    </source>
</evidence>
<dbReference type="InterPro" id="IPR003439">
    <property type="entry name" value="ABC_transporter-like_ATP-bd"/>
</dbReference>
<organism evidence="6 7">
    <name type="scientific">Ancylobacter oerskovii</name>
    <dbReference type="NCBI Taxonomy" id="459519"/>
    <lineage>
        <taxon>Bacteria</taxon>
        <taxon>Pseudomonadati</taxon>
        <taxon>Pseudomonadota</taxon>
        <taxon>Alphaproteobacteria</taxon>
        <taxon>Hyphomicrobiales</taxon>
        <taxon>Xanthobacteraceae</taxon>
        <taxon>Ancylobacter</taxon>
    </lineage>
</organism>
<evidence type="ECO:0000259" key="5">
    <source>
        <dbReference type="PROSITE" id="PS50893"/>
    </source>
</evidence>
<proteinExistence type="inferred from homology"/>
<keyword evidence="3" id="KW-0547">Nucleotide-binding</keyword>
<comment type="similarity">
    <text evidence="1">Belongs to the ABC transporter superfamily.</text>
</comment>